<evidence type="ECO:0000313" key="1">
    <source>
        <dbReference type="EMBL" id="GHF46965.1"/>
    </source>
</evidence>
<name>A0A8J3GXH4_9RHOB</name>
<comment type="caution">
    <text evidence="1">The sequence shown here is derived from an EMBL/GenBank/DDBJ whole genome shotgun (WGS) entry which is preliminary data.</text>
</comment>
<reference evidence="1" key="1">
    <citation type="journal article" date="2014" name="Int. J. Syst. Evol. Microbiol.">
        <title>Complete genome sequence of Corynebacterium casei LMG S-19264T (=DSM 44701T), isolated from a smear-ripened cheese.</title>
        <authorList>
            <consortium name="US DOE Joint Genome Institute (JGI-PGF)"/>
            <person name="Walter F."/>
            <person name="Albersmeier A."/>
            <person name="Kalinowski J."/>
            <person name="Ruckert C."/>
        </authorList>
    </citation>
    <scope>NUCLEOTIDE SEQUENCE</scope>
    <source>
        <strain evidence="1">KCTC 42650</strain>
    </source>
</reference>
<sequence length="63" mass="6692">MLAAHEAGDRAALVALYTEAAEASADPDAAGFFLTHAYVWALELGHPAVATLRARLRAQGREE</sequence>
<accession>A0A8J3GXH4</accession>
<dbReference type="Proteomes" id="UP000626220">
    <property type="component" value="Unassembled WGS sequence"/>
</dbReference>
<protein>
    <submittedName>
        <fullName evidence="1">Uncharacterized protein</fullName>
    </submittedName>
</protein>
<keyword evidence="2" id="KW-1185">Reference proteome</keyword>
<reference evidence="1" key="2">
    <citation type="submission" date="2020-09" db="EMBL/GenBank/DDBJ databases">
        <authorList>
            <person name="Sun Q."/>
            <person name="Kim S."/>
        </authorList>
    </citation>
    <scope>NUCLEOTIDE SEQUENCE</scope>
    <source>
        <strain evidence="1">KCTC 42650</strain>
    </source>
</reference>
<dbReference type="EMBL" id="BNCJ01000003">
    <property type="protein sequence ID" value="GHF46965.1"/>
    <property type="molecule type" value="Genomic_DNA"/>
</dbReference>
<organism evidence="1 2">
    <name type="scientific">Seohaeicola zhoushanensis</name>
    <dbReference type="NCBI Taxonomy" id="1569283"/>
    <lineage>
        <taxon>Bacteria</taxon>
        <taxon>Pseudomonadati</taxon>
        <taxon>Pseudomonadota</taxon>
        <taxon>Alphaproteobacteria</taxon>
        <taxon>Rhodobacterales</taxon>
        <taxon>Roseobacteraceae</taxon>
        <taxon>Seohaeicola</taxon>
    </lineage>
</organism>
<proteinExistence type="predicted"/>
<dbReference type="AlphaFoldDB" id="A0A8J3GXH4"/>
<gene>
    <name evidence="1" type="ORF">GCM10017056_18340</name>
</gene>
<evidence type="ECO:0000313" key="2">
    <source>
        <dbReference type="Proteomes" id="UP000626220"/>
    </source>
</evidence>